<dbReference type="InterPro" id="IPR008974">
    <property type="entry name" value="TRAF-like"/>
</dbReference>
<dbReference type="PROSITE" id="PS50097">
    <property type="entry name" value="BTB"/>
    <property type="match status" value="1"/>
</dbReference>
<name>A0A914QZK5_9BILA</name>
<protein>
    <submittedName>
        <fullName evidence="3">BTB domain-containing protein</fullName>
    </submittedName>
</protein>
<feature type="domain" description="BTB" evidence="1">
    <location>
        <begin position="169"/>
        <end position="236"/>
    </location>
</feature>
<dbReference type="InterPro" id="IPR011333">
    <property type="entry name" value="SKP1/BTB/POZ_sf"/>
</dbReference>
<evidence type="ECO:0000313" key="3">
    <source>
        <dbReference type="WBParaSite" id="PDA_v2.g4516.t1"/>
    </source>
</evidence>
<dbReference type="PANTHER" id="PTHR24413">
    <property type="entry name" value="SPECKLE-TYPE POZ PROTEIN"/>
    <property type="match status" value="1"/>
</dbReference>
<dbReference type="SMART" id="SM00225">
    <property type="entry name" value="BTB"/>
    <property type="match status" value="1"/>
</dbReference>
<dbReference type="Gene3D" id="3.30.710.10">
    <property type="entry name" value="Potassium Channel Kv1.1, Chain A"/>
    <property type="match status" value="1"/>
</dbReference>
<evidence type="ECO:0000313" key="2">
    <source>
        <dbReference type="Proteomes" id="UP000887578"/>
    </source>
</evidence>
<dbReference type="CDD" id="cd18186">
    <property type="entry name" value="BTB_POZ_ZBTB_KLHL-like"/>
    <property type="match status" value="1"/>
</dbReference>
<dbReference type="GO" id="GO:0030163">
    <property type="term" value="P:protein catabolic process"/>
    <property type="evidence" value="ECO:0007669"/>
    <property type="project" value="UniProtKB-ARBA"/>
</dbReference>
<organism evidence="2 3">
    <name type="scientific">Panagrolaimus davidi</name>
    <dbReference type="NCBI Taxonomy" id="227884"/>
    <lineage>
        <taxon>Eukaryota</taxon>
        <taxon>Metazoa</taxon>
        <taxon>Ecdysozoa</taxon>
        <taxon>Nematoda</taxon>
        <taxon>Chromadorea</taxon>
        <taxon>Rhabditida</taxon>
        <taxon>Tylenchina</taxon>
        <taxon>Panagrolaimomorpha</taxon>
        <taxon>Panagrolaimoidea</taxon>
        <taxon>Panagrolaimidae</taxon>
        <taxon>Panagrolaimus</taxon>
    </lineage>
</organism>
<dbReference type="AlphaFoldDB" id="A0A914QZK5"/>
<dbReference type="Pfam" id="PF22486">
    <property type="entry name" value="MATH_2"/>
    <property type="match status" value="1"/>
</dbReference>
<reference evidence="3" key="1">
    <citation type="submission" date="2022-11" db="UniProtKB">
        <authorList>
            <consortium name="WormBaseParasite"/>
        </authorList>
    </citation>
    <scope>IDENTIFICATION</scope>
</reference>
<dbReference type="Gene3D" id="2.60.210.10">
    <property type="entry name" value="Apoptosis, Tumor Necrosis Factor Receptor Associated Protein 2, Chain A"/>
    <property type="match status" value="1"/>
</dbReference>
<dbReference type="InterPro" id="IPR000210">
    <property type="entry name" value="BTB/POZ_dom"/>
</dbReference>
<evidence type="ECO:0000259" key="1">
    <source>
        <dbReference type="PROSITE" id="PS50097"/>
    </source>
</evidence>
<dbReference type="SUPFAM" id="SSF49599">
    <property type="entry name" value="TRAF domain-like"/>
    <property type="match status" value="1"/>
</dbReference>
<proteinExistence type="predicted"/>
<accession>A0A914QZK5</accession>
<dbReference type="SUPFAM" id="SSF54695">
    <property type="entry name" value="POZ domain"/>
    <property type="match status" value="1"/>
</dbReference>
<keyword evidence="2" id="KW-1185">Reference proteome</keyword>
<dbReference type="Pfam" id="PF00651">
    <property type="entry name" value="BTB"/>
    <property type="match status" value="1"/>
</dbReference>
<dbReference type="WBParaSite" id="PDA_v2.g4516.t1">
    <property type="protein sequence ID" value="PDA_v2.g4516.t1"/>
    <property type="gene ID" value="PDA_v2.g4516"/>
</dbReference>
<dbReference type="InterPro" id="IPR002083">
    <property type="entry name" value="MATH/TRAF_dom"/>
</dbReference>
<sequence>MLLDLHVTLQIFPIALEWRIAADRLKALANSTNNEYLESDKFTAASGVKYCLQIHPNGHDETNRGKTIIFLKLDFDNERKIESAFTLSIKTANWCHTFDVRFEKPSWGMMCCDVDQLFDSNNKFIIDGKLTVTVEGILRIENPLSKLVRKILKPKRRMKIQDLWKSGFEDFTIVAEGKEIKIHRNILACQSPVFAAMFKSSMKEGIENKVEIPDFTFEVIEKAMKLCYHQMLLSDDYLEEYLSEKLTISNVCEIAKNAEAGNALKLRSKCLDFVTDCVSQKKFVPNMYLLDKTFMITIFENISCRQSHTF</sequence>
<dbReference type="Proteomes" id="UP000887578">
    <property type="component" value="Unplaced"/>
</dbReference>